<feature type="non-terminal residue" evidence="1">
    <location>
        <position position="83"/>
    </location>
</feature>
<keyword evidence="2" id="KW-1185">Reference proteome</keyword>
<organism evidence="1 2">
    <name type="scientific">Racocetra persica</name>
    <dbReference type="NCBI Taxonomy" id="160502"/>
    <lineage>
        <taxon>Eukaryota</taxon>
        <taxon>Fungi</taxon>
        <taxon>Fungi incertae sedis</taxon>
        <taxon>Mucoromycota</taxon>
        <taxon>Glomeromycotina</taxon>
        <taxon>Glomeromycetes</taxon>
        <taxon>Diversisporales</taxon>
        <taxon>Gigasporaceae</taxon>
        <taxon>Racocetra</taxon>
    </lineage>
</organism>
<reference evidence="1" key="1">
    <citation type="submission" date="2021-06" db="EMBL/GenBank/DDBJ databases">
        <authorList>
            <person name="Kallberg Y."/>
            <person name="Tangrot J."/>
            <person name="Rosling A."/>
        </authorList>
    </citation>
    <scope>NUCLEOTIDE SEQUENCE</scope>
    <source>
        <strain evidence="1">MA461A</strain>
    </source>
</reference>
<accession>A0ACA9RKX8</accession>
<proteinExistence type="predicted"/>
<feature type="non-terminal residue" evidence="1">
    <location>
        <position position="1"/>
    </location>
</feature>
<evidence type="ECO:0000313" key="2">
    <source>
        <dbReference type="Proteomes" id="UP000789920"/>
    </source>
</evidence>
<sequence length="83" mass="9530">KKKKKNLSDSEHNLDESSEKDKGFSNMTTNKIIADIEQYPSSQIHLIGQSYRQCLMSAISLNIDTDIWFSLCPVRVCMTILDY</sequence>
<dbReference type="Proteomes" id="UP000789920">
    <property type="component" value="Unassembled WGS sequence"/>
</dbReference>
<dbReference type="EMBL" id="CAJVQC010058049">
    <property type="protein sequence ID" value="CAG8798251.1"/>
    <property type="molecule type" value="Genomic_DNA"/>
</dbReference>
<gene>
    <name evidence="1" type="ORF">RPERSI_LOCUS20491</name>
</gene>
<comment type="caution">
    <text evidence="1">The sequence shown here is derived from an EMBL/GenBank/DDBJ whole genome shotgun (WGS) entry which is preliminary data.</text>
</comment>
<evidence type="ECO:0000313" key="1">
    <source>
        <dbReference type="EMBL" id="CAG8798251.1"/>
    </source>
</evidence>
<protein>
    <submittedName>
        <fullName evidence="1">17762_t:CDS:1</fullName>
    </submittedName>
</protein>
<name>A0ACA9RKX8_9GLOM</name>